<keyword evidence="3" id="KW-0645">Protease</keyword>
<accession>A0A6S7EB19</accession>
<dbReference type="GO" id="GO:0009002">
    <property type="term" value="F:serine-type D-Ala-D-Ala carboxypeptidase activity"/>
    <property type="evidence" value="ECO:0007669"/>
    <property type="project" value="UniProtKB-EC"/>
</dbReference>
<dbReference type="Gene3D" id="3.50.80.20">
    <property type="entry name" value="D-Ala-D-Ala carboxypeptidase C, peptidase S13"/>
    <property type="match status" value="1"/>
</dbReference>
<dbReference type="NCBIfam" id="TIGR00666">
    <property type="entry name" value="PBP4"/>
    <property type="match status" value="1"/>
</dbReference>
<keyword evidence="2 3" id="KW-0378">Hydrolase</keyword>
<dbReference type="GO" id="GO:0000270">
    <property type="term" value="P:peptidoglycan metabolic process"/>
    <property type="evidence" value="ECO:0007669"/>
    <property type="project" value="TreeGrafter"/>
</dbReference>
<keyword evidence="3" id="KW-0121">Carboxypeptidase</keyword>
<dbReference type="PANTHER" id="PTHR30023:SF0">
    <property type="entry name" value="PENICILLIN-SENSITIVE CARBOXYPEPTIDASE A"/>
    <property type="match status" value="1"/>
</dbReference>
<gene>
    <name evidence="3" type="primary">dacB</name>
    <name evidence="3" type="ORF">LMG26788_04463</name>
</gene>
<dbReference type="EC" id="3.4.16.4" evidence="3"/>
<dbReference type="InterPro" id="IPR012338">
    <property type="entry name" value="Beta-lactam/transpept-like"/>
</dbReference>
<dbReference type="PRINTS" id="PR00922">
    <property type="entry name" value="DADACBPTASE3"/>
</dbReference>
<reference evidence="3 4" key="1">
    <citation type="submission" date="2020-04" db="EMBL/GenBank/DDBJ databases">
        <authorList>
            <person name="De Canck E."/>
        </authorList>
    </citation>
    <scope>NUCLEOTIDE SEQUENCE [LARGE SCALE GENOMIC DNA]</scope>
    <source>
        <strain evidence="3 4">LMG 26788</strain>
    </source>
</reference>
<protein>
    <submittedName>
        <fullName evidence="3">D-alanyl-D-alanine carboxypeptidase DacB</fullName>
        <ecNumber evidence="3">3.4.16.4</ecNumber>
    </submittedName>
</protein>
<dbReference type="Gene3D" id="3.40.710.10">
    <property type="entry name" value="DD-peptidase/beta-lactamase superfamily"/>
    <property type="match status" value="2"/>
</dbReference>
<name>A0A6S7EB19_9BURK</name>
<dbReference type="EMBL" id="CADIKZ010000014">
    <property type="protein sequence ID" value="CAB3904676.1"/>
    <property type="molecule type" value="Genomic_DNA"/>
</dbReference>
<comment type="similarity">
    <text evidence="1">Belongs to the peptidase S13 family.</text>
</comment>
<dbReference type="PANTHER" id="PTHR30023">
    <property type="entry name" value="D-ALANYL-D-ALANINE CARBOXYPEPTIDASE"/>
    <property type="match status" value="1"/>
</dbReference>
<dbReference type="SUPFAM" id="SSF56601">
    <property type="entry name" value="beta-lactamase/transpeptidase-like"/>
    <property type="match status" value="1"/>
</dbReference>
<dbReference type="Proteomes" id="UP000494203">
    <property type="component" value="Unassembled WGS sequence"/>
</dbReference>
<sequence length="496" mass="52498">MLTVLQDEQPGGQGMTGLGKKRVGGLWQWLAGGLLALAAGAACAQVPGLPPSVVNAWKASKLPDSALSLVVQEVGGPRLAALNAKEARNPASVMKLVTTWAALSELGPNYVWRTAFMTEPGARPDAKGVLPGPLYLRAGGDPQFLMQDLWVLLRELRLRGVKQINDLVIDRSIFGQVATDPGAFDGAPDRAYNASPDALMVGFGAVRILFTPDPVANKWVPLIDPPLPGLKIEGRVEWSEARCPGAPVVSTDPVITQQGVTLRIGGKVAGSCGEFDLYRLALSQTDYATELFRLLWKELGGTFKGQVRSGVVPGDAVVLASHDSPTLAEVIRQINKRSNNVMARTLLLTLGAERGRRPATVASSGGVAKSLLARQGLDMPELVIDNGAGLSREARVSADSLASMLTLAWSSPVMPEYIASLAIAGVDGTVRRRMKGEGTLGMAHLKTGSLRDVRAIAGYVLGASGKRYVVVSIVNHEQAGAVRAFDDALIAWLAEQ</sequence>
<evidence type="ECO:0000313" key="4">
    <source>
        <dbReference type="Proteomes" id="UP000494203"/>
    </source>
</evidence>
<dbReference type="GO" id="GO:0006508">
    <property type="term" value="P:proteolysis"/>
    <property type="evidence" value="ECO:0007669"/>
    <property type="project" value="InterPro"/>
</dbReference>
<proteinExistence type="inferred from homology"/>
<organism evidence="3 4">
    <name type="scientific">Achromobacter pulmonis</name>
    <dbReference type="NCBI Taxonomy" id="1389932"/>
    <lineage>
        <taxon>Bacteria</taxon>
        <taxon>Pseudomonadati</taxon>
        <taxon>Pseudomonadota</taxon>
        <taxon>Betaproteobacteria</taxon>
        <taxon>Burkholderiales</taxon>
        <taxon>Alcaligenaceae</taxon>
        <taxon>Achromobacter</taxon>
    </lineage>
</organism>
<evidence type="ECO:0000313" key="3">
    <source>
        <dbReference type="EMBL" id="CAB3904676.1"/>
    </source>
</evidence>
<dbReference type="AlphaFoldDB" id="A0A6S7EB19"/>
<evidence type="ECO:0000256" key="1">
    <source>
        <dbReference type="ARBA" id="ARBA00006096"/>
    </source>
</evidence>
<evidence type="ECO:0000256" key="2">
    <source>
        <dbReference type="ARBA" id="ARBA00022801"/>
    </source>
</evidence>
<dbReference type="Pfam" id="PF02113">
    <property type="entry name" value="Peptidase_S13"/>
    <property type="match status" value="1"/>
</dbReference>
<dbReference type="InterPro" id="IPR000667">
    <property type="entry name" value="Peptidase_S13"/>
</dbReference>
<keyword evidence="4" id="KW-1185">Reference proteome</keyword>